<keyword evidence="1" id="KW-0812">Transmembrane</keyword>
<evidence type="ECO:0008006" key="4">
    <source>
        <dbReference type="Google" id="ProtNLM"/>
    </source>
</evidence>
<evidence type="ECO:0000256" key="1">
    <source>
        <dbReference type="SAM" id="Phobius"/>
    </source>
</evidence>
<feature type="transmembrane region" description="Helical" evidence="1">
    <location>
        <begin position="23"/>
        <end position="47"/>
    </location>
</feature>
<keyword evidence="1" id="KW-0472">Membrane</keyword>
<proteinExistence type="predicted"/>
<keyword evidence="3" id="KW-1185">Reference proteome</keyword>
<dbReference type="Proteomes" id="UP001155079">
    <property type="component" value="Unassembled WGS sequence"/>
</dbReference>
<keyword evidence="1" id="KW-1133">Transmembrane helix</keyword>
<feature type="transmembrane region" description="Helical" evidence="1">
    <location>
        <begin position="59"/>
        <end position="80"/>
    </location>
</feature>
<protein>
    <recommendedName>
        <fullName evidence="4">Pentapeptide repeat protein</fullName>
    </recommendedName>
</protein>
<dbReference type="RefSeq" id="WP_250943741.1">
    <property type="nucleotide sequence ID" value="NZ_JAMQAY010000001.1"/>
</dbReference>
<comment type="caution">
    <text evidence="2">The sequence shown here is derived from an EMBL/GenBank/DDBJ whole genome shotgun (WGS) entry which is preliminary data.</text>
</comment>
<accession>A0ABT0V1Y1</accession>
<sequence length="340" mass="37932">MAGKDQNKEDRPVSDWPNMDPRWWMLAAVTVFGFAIIGAAVAAVEVFSRVLPTEAEKLVTVLTPFGTIILAVVTFLTVVWRGLLTDQQVKEQRRQNNAKDDELLAKLLADGAALIENDSEAKRMAGVSVLDTVATTTKSLYAGAAMDILLDFWERHYRTDEVSRAIRNTYHSLFKAAAMGRRANTGIALNDDVWTPNTKPWRPPYGAWFVHMRGGYFDRASFADIDRQTLWSFLKVRFDQCTIERGNWAFTSCEFIGCAITDPPLSLFAASSFTVCDFSGASIDAKELREYVEEKGSLTAQRNYYYEDDPPIAQAPVNWPAVLLCLPPGMRPPPPTFTAG</sequence>
<organism evidence="2 3">
    <name type="scientific">Ciceribacter sichuanensis</name>
    <dbReference type="NCBI Taxonomy" id="2949647"/>
    <lineage>
        <taxon>Bacteria</taxon>
        <taxon>Pseudomonadati</taxon>
        <taxon>Pseudomonadota</taxon>
        <taxon>Alphaproteobacteria</taxon>
        <taxon>Hyphomicrobiales</taxon>
        <taxon>Rhizobiaceae</taxon>
        <taxon>Ciceribacter</taxon>
    </lineage>
</organism>
<evidence type="ECO:0000313" key="2">
    <source>
        <dbReference type="EMBL" id="MCM2399827.1"/>
    </source>
</evidence>
<evidence type="ECO:0000313" key="3">
    <source>
        <dbReference type="Proteomes" id="UP001155079"/>
    </source>
</evidence>
<gene>
    <name evidence="2" type="ORF">NBH20_01550</name>
</gene>
<name>A0ABT0V1Y1_9HYPH</name>
<reference evidence="2 3" key="1">
    <citation type="submission" date="2022-06" db="EMBL/GenBank/DDBJ databases">
        <authorList>
            <person name="Sun Q."/>
        </authorList>
    </citation>
    <scope>NUCLEOTIDE SEQUENCE [LARGE SCALE GENOMIC DNA]</scope>
    <source>
        <strain evidence="2 3">S153</strain>
    </source>
</reference>
<dbReference type="EMBL" id="JAMQAY010000001">
    <property type="protein sequence ID" value="MCM2399827.1"/>
    <property type="molecule type" value="Genomic_DNA"/>
</dbReference>